<protein>
    <submittedName>
        <fullName evidence="2">Uncharacterized protein</fullName>
    </submittedName>
</protein>
<accession>A0A176W8J3</accession>
<proteinExistence type="predicted"/>
<name>A0A176W8J3_MARPO</name>
<organism evidence="2 3">
    <name type="scientific">Marchantia polymorpha subsp. ruderalis</name>
    <dbReference type="NCBI Taxonomy" id="1480154"/>
    <lineage>
        <taxon>Eukaryota</taxon>
        <taxon>Viridiplantae</taxon>
        <taxon>Streptophyta</taxon>
        <taxon>Embryophyta</taxon>
        <taxon>Marchantiophyta</taxon>
        <taxon>Marchantiopsida</taxon>
        <taxon>Marchantiidae</taxon>
        <taxon>Marchantiales</taxon>
        <taxon>Marchantiaceae</taxon>
        <taxon>Marchantia</taxon>
    </lineage>
</organism>
<keyword evidence="3" id="KW-1185">Reference proteome</keyword>
<keyword evidence="1" id="KW-0175">Coiled coil</keyword>
<dbReference type="AlphaFoldDB" id="A0A176W8J3"/>
<gene>
    <name evidence="2" type="ORF">AXG93_4548s1050</name>
</gene>
<sequence length="132" mass="15377">MKRAWESATTMAKKQVASLSSECAIMRMALQERENYLRAKEMECEVLQLNLAKETDLRALKEREDHLRAKAEEERKAKDLWRQIAALKTKRMELRGRIGESTEAHSRELQSAKKLMTSLTEELRKHAIELAH</sequence>
<evidence type="ECO:0000313" key="2">
    <source>
        <dbReference type="EMBL" id="OAE29428.1"/>
    </source>
</evidence>
<reference evidence="2" key="1">
    <citation type="submission" date="2016-03" db="EMBL/GenBank/DDBJ databases">
        <title>Mechanisms controlling the formation of the plant cell surface in tip-growing cells are functionally conserved among land plants.</title>
        <authorList>
            <person name="Honkanen S."/>
            <person name="Jones V.A."/>
            <person name="Morieri G."/>
            <person name="Champion C."/>
            <person name="Hetherington A.J."/>
            <person name="Kelly S."/>
            <person name="Saint-Marcoux D."/>
            <person name="Proust H."/>
            <person name="Prescott H."/>
            <person name="Dolan L."/>
        </authorList>
    </citation>
    <scope>NUCLEOTIDE SEQUENCE [LARGE SCALE GENOMIC DNA]</scope>
    <source>
        <tissue evidence="2">Whole gametophyte</tissue>
    </source>
</reference>
<evidence type="ECO:0000256" key="1">
    <source>
        <dbReference type="SAM" id="Coils"/>
    </source>
</evidence>
<dbReference type="EMBL" id="LVLJ01001460">
    <property type="protein sequence ID" value="OAE29428.1"/>
    <property type="molecule type" value="Genomic_DNA"/>
</dbReference>
<dbReference type="Proteomes" id="UP000077202">
    <property type="component" value="Unassembled WGS sequence"/>
</dbReference>
<evidence type="ECO:0000313" key="3">
    <source>
        <dbReference type="Proteomes" id="UP000077202"/>
    </source>
</evidence>
<feature type="coiled-coil region" evidence="1">
    <location>
        <begin position="102"/>
        <end position="129"/>
    </location>
</feature>
<comment type="caution">
    <text evidence="2">The sequence shown here is derived from an EMBL/GenBank/DDBJ whole genome shotgun (WGS) entry which is preliminary data.</text>
</comment>